<comment type="pathway">
    <text evidence="2 10">Protein modification; peptidyl-diphthamide biosynthesis.</text>
</comment>
<evidence type="ECO:0000256" key="9">
    <source>
        <dbReference type="ARBA" id="ARBA00054092"/>
    </source>
</evidence>
<dbReference type="Proteomes" id="UP000308199">
    <property type="component" value="Unassembled WGS sequence"/>
</dbReference>
<keyword evidence="5 10" id="KW-0479">Metal-binding</keyword>
<dbReference type="Gene3D" id="3.40.50.11840">
    <property type="entry name" value="Diphthamide synthesis DPH1/DPH2 domain 1"/>
    <property type="match status" value="1"/>
</dbReference>
<keyword evidence="12" id="KW-1133">Transmembrane helix</keyword>
<gene>
    <name evidence="13" type="ORF">EW145_g4460</name>
</gene>
<evidence type="ECO:0000256" key="6">
    <source>
        <dbReference type="ARBA" id="ARBA00023004"/>
    </source>
</evidence>
<dbReference type="PANTHER" id="PTHR10762:SF2">
    <property type="entry name" value="2-(3-AMINO-3-CARBOXYPROPYL)HISTIDINE SYNTHASE SUBUNIT 2"/>
    <property type="match status" value="1"/>
</dbReference>
<dbReference type="GO" id="GO:0046872">
    <property type="term" value="F:metal ion binding"/>
    <property type="evidence" value="ECO:0007669"/>
    <property type="project" value="UniProtKB-KW"/>
</dbReference>
<dbReference type="GO" id="GO:0017183">
    <property type="term" value="P:protein histidyl modification to diphthamide"/>
    <property type="evidence" value="ECO:0007669"/>
    <property type="project" value="UniProtKB-UniPathway"/>
</dbReference>
<comment type="subunit">
    <text evidence="8">Component of the 2-(3-amino-3-carboxypropyl)histidine synthase complex composed of DPH1, DPH2, DPH3 and a NADH-dependent reductase, predominantly CBR1.</text>
</comment>
<dbReference type="SFLD" id="SFLDS00032">
    <property type="entry name" value="Radical_SAM_3-amino-3-carboxyp"/>
    <property type="match status" value="1"/>
</dbReference>
<evidence type="ECO:0000256" key="3">
    <source>
        <dbReference type="ARBA" id="ARBA00006179"/>
    </source>
</evidence>
<evidence type="ECO:0000256" key="7">
    <source>
        <dbReference type="ARBA" id="ARBA00023014"/>
    </source>
</evidence>
<dbReference type="EMBL" id="SGPK01000229">
    <property type="protein sequence ID" value="THH05897.1"/>
    <property type="molecule type" value="Genomic_DNA"/>
</dbReference>
<evidence type="ECO:0000256" key="4">
    <source>
        <dbReference type="ARBA" id="ARBA00021914"/>
    </source>
</evidence>
<evidence type="ECO:0000256" key="1">
    <source>
        <dbReference type="ARBA" id="ARBA00001966"/>
    </source>
</evidence>
<feature type="region of interest" description="Disordered" evidence="11">
    <location>
        <begin position="430"/>
        <end position="454"/>
    </location>
</feature>
<dbReference type="AlphaFoldDB" id="A0A4S4L3X1"/>
<name>A0A4S4L3X1_9AGAM</name>
<sequence length="511" mass="56791">MATMQTFSATGEDAISRPVDIASESTPEPGSSQFYTYYEIDRTVRLIEEGNYKRIALQFPDELLHDSVPVYQALQPRLGPERDAYVLADTSYGSCCVDEVAASHVEADALVHYGHACLSQTSRLPVIYVFGRKELDIDSCVEKIAAYVMLKADESTHFNALELKHDVAFTHISNDIVSRLRLALGDHCSVMHVPRPDYTFPVPATSSIEHSKLPPPVKSEIVPCEHKIIVWIGEESPTLTKLLMTSSGKDIISFSPSSGILQPQSYLTNKLLMRRYALLQKARDADVFGILIGTLGVASYLPLIAHIRTQLKKARKKSYTVSVGKINPSKLANFMEIECWIWVACSEAMVDSKGYLRPIITPYELEIALQPEPEWTGKYVLDFQELLANAKLDSQCRDETGKNKDTTNDDELDPDQPVFSLVTGTYRHAKRYGNDSSNTKDATESPTQSGHLMPRSKENALAKMSDSAAIQYLHSRSYQGLDPRLGQDAPSVLEQGRSGVARGYADDHPDK</sequence>
<feature type="compositionally biased region" description="Polar residues" evidence="11">
    <location>
        <begin position="434"/>
        <end position="450"/>
    </location>
</feature>
<evidence type="ECO:0000256" key="10">
    <source>
        <dbReference type="RuleBase" id="RU364133"/>
    </source>
</evidence>
<dbReference type="GO" id="GO:0090560">
    <property type="term" value="F:2-(3-amino-3-carboxypropyl)histidine synthase activity"/>
    <property type="evidence" value="ECO:0007669"/>
    <property type="project" value="InterPro"/>
</dbReference>
<evidence type="ECO:0000256" key="2">
    <source>
        <dbReference type="ARBA" id="ARBA00005156"/>
    </source>
</evidence>
<dbReference type="FunFam" id="3.40.50.11860:FF:000001">
    <property type="entry name" value="2-(3-amino-3-carboxypropyl)histidine synthase subunit 2"/>
    <property type="match status" value="1"/>
</dbReference>
<comment type="caution">
    <text evidence="13">The sequence shown here is derived from an EMBL/GenBank/DDBJ whole genome shotgun (WGS) entry which is preliminary data.</text>
</comment>
<keyword evidence="10" id="KW-0963">Cytoplasm</keyword>
<dbReference type="NCBIfam" id="TIGR00322">
    <property type="entry name" value="diphth2_R"/>
    <property type="match status" value="1"/>
</dbReference>
<keyword evidence="7 10" id="KW-0411">Iron-sulfur</keyword>
<protein>
    <recommendedName>
        <fullName evidence="4 10">2-(3-amino-3-carboxypropyl)histidine synthase subunit 2</fullName>
    </recommendedName>
</protein>
<evidence type="ECO:0000256" key="11">
    <source>
        <dbReference type="SAM" id="MobiDB-lite"/>
    </source>
</evidence>
<comment type="function">
    <text evidence="10">Required for the first step of diphthamide biosynthesis, a post-translational modification of histidine which occurs in elongation factor 2. DPH1 and DPH2 transfer a 3-amino-3-carboxypropyl (ACP) group from S-adenosyl-L-methionine (SAM) to a histidine residue, the reaction is assisted by a reduction system comprising DPH3 and a NADH-dependent reductase. Facilitates the reduction of the catalytic iron-sulfur cluster found in the DPH1 subunit.</text>
</comment>
<dbReference type="GO" id="GO:0005737">
    <property type="term" value="C:cytoplasm"/>
    <property type="evidence" value="ECO:0007669"/>
    <property type="project" value="UniProtKB-SubCell"/>
</dbReference>
<dbReference type="InterPro" id="IPR042265">
    <property type="entry name" value="DPH1/DPH2_3"/>
</dbReference>
<keyword evidence="12" id="KW-0812">Transmembrane</keyword>
<feature type="region of interest" description="Disordered" evidence="11">
    <location>
        <begin position="480"/>
        <end position="511"/>
    </location>
</feature>
<proteinExistence type="inferred from homology"/>
<dbReference type="FunFam" id="3.40.50.11840:FF:000002">
    <property type="entry name" value="2-(3-amino-3-carboxypropyl)histidine synthase subunit 2"/>
    <property type="match status" value="1"/>
</dbReference>
<dbReference type="GO" id="GO:0051536">
    <property type="term" value="F:iron-sulfur cluster binding"/>
    <property type="evidence" value="ECO:0007669"/>
    <property type="project" value="UniProtKB-KW"/>
</dbReference>
<dbReference type="Pfam" id="PF01866">
    <property type="entry name" value="Diphthamide_syn"/>
    <property type="match status" value="1"/>
</dbReference>
<feature type="transmembrane region" description="Helical" evidence="12">
    <location>
        <begin position="287"/>
        <end position="307"/>
    </location>
</feature>
<keyword evidence="12" id="KW-0472">Membrane</keyword>
<evidence type="ECO:0000313" key="14">
    <source>
        <dbReference type="Proteomes" id="UP000308199"/>
    </source>
</evidence>
<comment type="function">
    <text evidence="9">Required for the first step of diphthamide biosynthesis, a post-translational modification of histidine which occurs in elongation factor 2. DPH1 and DPH2 transfer a 3-amino-3-carboxypropyl (ACP) group from S-adenosyl-L-methionine (SAM) to a histidine residue, the reaction is assisted by a reduction system comprising DPH3 and a NADH-dependent reductase, predominantly CBR1. Facilitates the reduction of the catalytic iron-sulfur cluster found in the DPH1 subunit.</text>
</comment>
<dbReference type="OrthoDB" id="449241at2759"/>
<keyword evidence="14" id="KW-1185">Reference proteome</keyword>
<feature type="compositionally biased region" description="Basic and acidic residues" evidence="11">
    <location>
        <begin position="397"/>
        <end position="407"/>
    </location>
</feature>
<dbReference type="InterPro" id="IPR016435">
    <property type="entry name" value="DPH1/DPH2"/>
</dbReference>
<evidence type="ECO:0000256" key="12">
    <source>
        <dbReference type="SAM" id="Phobius"/>
    </source>
</evidence>
<comment type="cofactor">
    <cofactor evidence="1">
        <name>[4Fe-4S] cluster</name>
        <dbReference type="ChEBI" id="CHEBI:49883"/>
    </cofactor>
</comment>
<evidence type="ECO:0000256" key="5">
    <source>
        <dbReference type="ARBA" id="ARBA00022723"/>
    </source>
</evidence>
<organism evidence="13 14">
    <name type="scientific">Phellinidium pouzarii</name>
    <dbReference type="NCBI Taxonomy" id="167371"/>
    <lineage>
        <taxon>Eukaryota</taxon>
        <taxon>Fungi</taxon>
        <taxon>Dikarya</taxon>
        <taxon>Basidiomycota</taxon>
        <taxon>Agaricomycotina</taxon>
        <taxon>Agaricomycetes</taxon>
        <taxon>Hymenochaetales</taxon>
        <taxon>Hymenochaetaceae</taxon>
        <taxon>Phellinidium</taxon>
    </lineage>
</organism>
<comment type="subcellular location">
    <subcellularLocation>
        <location evidence="10">Cytoplasm</location>
    </subcellularLocation>
</comment>
<feature type="region of interest" description="Disordered" evidence="11">
    <location>
        <begin position="1"/>
        <end position="28"/>
    </location>
</feature>
<dbReference type="SFLD" id="SFLDF00408">
    <property type="entry name" value="Diphthamide_biosynthesis_famil"/>
    <property type="match status" value="1"/>
</dbReference>
<comment type="similarity">
    <text evidence="3 10">Belongs to the DPH1/DPH2 family. DPH2 subfamily.</text>
</comment>
<dbReference type="NCBIfam" id="TIGR00272">
    <property type="entry name" value="DPH2"/>
    <property type="match status" value="1"/>
</dbReference>
<keyword evidence="6 10" id="KW-0408">Iron</keyword>
<evidence type="ECO:0000313" key="13">
    <source>
        <dbReference type="EMBL" id="THH05897.1"/>
    </source>
</evidence>
<dbReference type="UniPathway" id="UPA00559"/>
<dbReference type="PANTHER" id="PTHR10762">
    <property type="entry name" value="DIPHTHAMIDE BIOSYNTHESIS PROTEIN"/>
    <property type="match status" value="1"/>
</dbReference>
<dbReference type="InterPro" id="IPR042263">
    <property type="entry name" value="DPH1/DPH2_1"/>
</dbReference>
<dbReference type="SFLD" id="SFLDG01121">
    <property type="entry name" value="Diphthamide_biosynthesis"/>
    <property type="match status" value="1"/>
</dbReference>
<feature type="region of interest" description="Disordered" evidence="11">
    <location>
        <begin position="397"/>
        <end position="418"/>
    </location>
</feature>
<reference evidence="13 14" key="1">
    <citation type="submission" date="2019-02" db="EMBL/GenBank/DDBJ databases">
        <title>Genome sequencing of the rare red list fungi Phellinidium pouzarii.</title>
        <authorList>
            <person name="Buettner E."/>
            <person name="Kellner H."/>
        </authorList>
    </citation>
    <scope>NUCLEOTIDE SEQUENCE [LARGE SCALE GENOMIC DNA]</scope>
    <source>
        <strain evidence="13 14">DSM 108285</strain>
    </source>
</reference>
<dbReference type="InterPro" id="IPR010014">
    <property type="entry name" value="DHP2"/>
</dbReference>
<dbReference type="Gene3D" id="3.40.50.11860">
    <property type="entry name" value="Diphthamide synthesis DPH1/DPH2 domain 3"/>
    <property type="match status" value="1"/>
</dbReference>
<accession>A0A4S4L3X1</accession>
<evidence type="ECO:0000256" key="8">
    <source>
        <dbReference type="ARBA" id="ARBA00034128"/>
    </source>
</evidence>